<evidence type="ECO:0000313" key="2">
    <source>
        <dbReference type="EMBL" id="APG62592.1"/>
    </source>
</evidence>
<dbReference type="EMBL" id="CP018154">
    <property type="protein sequence ID" value="APG62592.1"/>
    <property type="molecule type" value="Genomic_DNA"/>
</dbReference>
<accession>A0A1L3JBU1</accession>
<feature type="signal peptide" evidence="1">
    <location>
        <begin position="1"/>
        <end position="19"/>
    </location>
</feature>
<keyword evidence="1" id="KW-0732">Signal</keyword>
<evidence type="ECO:0000256" key="1">
    <source>
        <dbReference type="SAM" id="SignalP"/>
    </source>
</evidence>
<dbReference type="KEGG" id="sphl:LPB140_07130"/>
<feature type="chain" id="PRO_5009854243" evidence="1">
    <location>
        <begin position="20"/>
        <end position="186"/>
    </location>
</feature>
<dbReference type="STRING" id="1913578.LPB140_07130"/>
<dbReference type="OrthoDB" id="9855485at2"/>
<dbReference type="AlphaFoldDB" id="A0A1L3JBU1"/>
<dbReference type="Proteomes" id="UP000242561">
    <property type="component" value="Chromosome"/>
</dbReference>
<name>A0A1L3JBU1_9SPHN</name>
<evidence type="ECO:0000313" key="3">
    <source>
        <dbReference type="Proteomes" id="UP000242561"/>
    </source>
</evidence>
<protein>
    <submittedName>
        <fullName evidence="2">Uncharacterized protein</fullName>
    </submittedName>
</protein>
<gene>
    <name evidence="2" type="ORF">LPB140_07130</name>
</gene>
<reference evidence="2 3" key="1">
    <citation type="submission" date="2016-11" db="EMBL/GenBank/DDBJ databases">
        <title>Sphingorhabdus sp. LPB0140, isolated from marine environment.</title>
        <authorList>
            <person name="Kim E."/>
            <person name="Yi H."/>
        </authorList>
    </citation>
    <scope>NUCLEOTIDE SEQUENCE [LARGE SCALE GENOMIC DNA]</scope>
    <source>
        <strain evidence="2 3">LPB0140</strain>
    </source>
</reference>
<proteinExistence type="predicted"/>
<keyword evidence="3" id="KW-1185">Reference proteome</keyword>
<organism evidence="2 3">
    <name type="scientific">Sphingorhabdus lutea</name>
    <dbReference type="NCBI Taxonomy" id="1913578"/>
    <lineage>
        <taxon>Bacteria</taxon>
        <taxon>Pseudomonadati</taxon>
        <taxon>Pseudomonadota</taxon>
        <taxon>Alphaproteobacteria</taxon>
        <taxon>Sphingomonadales</taxon>
        <taxon>Sphingomonadaceae</taxon>
        <taxon>Sphingorhabdus</taxon>
    </lineage>
</organism>
<dbReference type="RefSeq" id="WP_072559242.1">
    <property type="nucleotide sequence ID" value="NZ_CP018154.1"/>
</dbReference>
<sequence length="186" mass="21005">MKLAFCLIASLLCSTAAIAQEKPAQEKPSDRPIPEGAVVIKFFDAEKIQLWAQCSWEKMPVTSPNLFDIHFNSKKVEDLREIPFASPIENLNTRLNAVCGELLDDRDRNSPTHNVQSAKIFALKKFRPEQPKQKDQKIQSYICAHKISGQYVITERDLKKPKPQDAIPFAKAYCFKIEADGSLTDA</sequence>